<dbReference type="FunFam" id="2.60.40.10:FF:000028">
    <property type="entry name" value="Neuronal cell adhesion molecule"/>
    <property type="match status" value="1"/>
</dbReference>
<dbReference type="Gene3D" id="2.60.40.10">
    <property type="entry name" value="Immunoglobulins"/>
    <property type="match status" value="2"/>
</dbReference>
<organism evidence="4 5">
    <name type="scientific">Marmota monax</name>
    <name type="common">Woodchuck</name>
    <dbReference type="NCBI Taxonomy" id="9995"/>
    <lineage>
        <taxon>Eukaryota</taxon>
        <taxon>Metazoa</taxon>
        <taxon>Chordata</taxon>
        <taxon>Craniata</taxon>
        <taxon>Vertebrata</taxon>
        <taxon>Euteleostomi</taxon>
        <taxon>Mammalia</taxon>
        <taxon>Eutheria</taxon>
        <taxon>Euarchontoglires</taxon>
        <taxon>Glires</taxon>
        <taxon>Rodentia</taxon>
        <taxon>Sciuromorpha</taxon>
        <taxon>Sciuridae</taxon>
        <taxon>Xerinae</taxon>
        <taxon>Marmotini</taxon>
        <taxon>Marmota</taxon>
    </lineage>
</organism>
<dbReference type="SMART" id="SM00060">
    <property type="entry name" value="FN3"/>
    <property type="match status" value="1"/>
</dbReference>
<dbReference type="PROSITE" id="PS50853">
    <property type="entry name" value="FN3"/>
    <property type="match status" value="1"/>
</dbReference>
<dbReference type="Proteomes" id="UP000335636">
    <property type="component" value="Unassembled WGS sequence"/>
</dbReference>
<keyword evidence="5" id="KW-1185">Reference proteome</keyword>
<feature type="domain" description="Fibronectin type-III" evidence="3">
    <location>
        <begin position="67"/>
        <end position="163"/>
    </location>
</feature>
<comment type="caution">
    <text evidence="4">The sequence shown here is derived from an EMBL/GenBank/DDBJ whole genome shotgun (WGS) entry which is preliminary data.</text>
</comment>
<name>A0A5E4AW18_MARMO</name>
<evidence type="ECO:0000313" key="5">
    <source>
        <dbReference type="Proteomes" id="UP000335636"/>
    </source>
</evidence>
<accession>A0A5E4AW18</accession>
<dbReference type="Pfam" id="PF00041">
    <property type="entry name" value="fn3"/>
    <property type="match status" value="1"/>
</dbReference>
<evidence type="ECO:0000256" key="1">
    <source>
        <dbReference type="ARBA" id="ARBA00022737"/>
    </source>
</evidence>
<reference evidence="4" key="1">
    <citation type="submission" date="2019-04" db="EMBL/GenBank/DDBJ databases">
        <authorList>
            <person name="Alioto T."/>
            <person name="Alioto T."/>
        </authorList>
    </citation>
    <scope>NUCLEOTIDE SEQUENCE [LARGE SCALE GENOMIC DNA]</scope>
</reference>
<dbReference type="InterPro" id="IPR013783">
    <property type="entry name" value="Ig-like_fold"/>
</dbReference>
<gene>
    <name evidence="4" type="ORF">MONAX_5E032498</name>
</gene>
<dbReference type="InterPro" id="IPR003961">
    <property type="entry name" value="FN3_dom"/>
</dbReference>
<dbReference type="InterPro" id="IPR036116">
    <property type="entry name" value="FN3_sf"/>
</dbReference>
<evidence type="ECO:0000259" key="3">
    <source>
        <dbReference type="PROSITE" id="PS50853"/>
    </source>
</evidence>
<dbReference type="SUPFAM" id="SSF49265">
    <property type="entry name" value="Fibronectin type III"/>
    <property type="match status" value="1"/>
</dbReference>
<dbReference type="PANTHER" id="PTHR13817:SF84">
    <property type="entry name" value="CONTACTIN 3"/>
    <property type="match status" value="1"/>
</dbReference>
<evidence type="ECO:0000256" key="2">
    <source>
        <dbReference type="ARBA" id="ARBA00023319"/>
    </source>
</evidence>
<sequence length="270" mass="30084">MFRPVGSTTWTKERVAFVESSKFIYRNDSITPLSPFEVKVGVYNNEGEGSLSTVSIIYSGEDEPQLAPKGTSIQSFSASEVEVSWNAIAWNRNTGRVLGYEILYWTDDSKESMVGRTRVSGNVTTKNITGLKANTIYFASVRAYNTAGTGPSSPPVNVTTKKSRCDVSQVPINPIHHFMQILYRQNRQSKTHILETNNTSAELLVPFEEDYLIEIRTVSDGGDGSSSEEIRIPKMSSLSSRGNQVLEPHTHFLSVIIPVFYCFAIQLLIR</sequence>
<dbReference type="InterPro" id="IPR050964">
    <property type="entry name" value="Striated_Muscle_Regulatory"/>
</dbReference>
<dbReference type="EMBL" id="CABDUW010000154">
    <property type="protein sequence ID" value="VTJ60719.1"/>
    <property type="molecule type" value="Genomic_DNA"/>
</dbReference>
<proteinExistence type="predicted"/>
<keyword evidence="2" id="KW-0393">Immunoglobulin domain</keyword>
<dbReference type="PANTHER" id="PTHR13817">
    <property type="entry name" value="TITIN"/>
    <property type="match status" value="1"/>
</dbReference>
<protein>
    <recommendedName>
        <fullName evidence="3">Fibronectin type-III domain-containing protein</fullName>
    </recommendedName>
</protein>
<keyword evidence="1" id="KW-0677">Repeat</keyword>
<evidence type="ECO:0000313" key="4">
    <source>
        <dbReference type="EMBL" id="VTJ60719.1"/>
    </source>
</evidence>
<dbReference type="AlphaFoldDB" id="A0A5E4AW18"/>
<dbReference type="CDD" id="cd00063">
    <property type="entry name" value="FN3"/>
    <property type="match status" value="1"/>
</dbReference>